<organism evidence="1 2">
    <name type="scientific">Tersicoccus solisilvae</name>
    <dbReference type="NCBI Taxonomy" id="1882339"/>
    <lineage>
        <taxon>Bacteria</taxon>
        <taxon>Bacillati</taxon>
        <taxon>Actinomycetota</taxon>
        <taxon>Actinomycetes</taxon>
        <taxon>Micrococcales</taxon>
        <taxon>Micrococcaceae</taxon>
        <taxon>Tersicoccus</taxon>
    </lineage>
</organism>
<dbReference type="RefSeq" id="WP_188667858.1">
    <property type="nucleotide sequence ID" value="NZ_BMJI01000008.1"/>
</dbReference>
<dbReference type="Proteomes" id="UP000597761">
    <property type="component" value="Unassembled WGS sequence"/>
</dbReference>
<keyword evidence="2" id="KW-1185">Reference proteome</keyword>
<proteinExistence type="predicted"/>
<sequence>MTQDPYQFLEQLQEHIYSQLGEAPQVFPGDFLLEQARLFLRARRPTAPAEEIEKDAEELVRDMEEGPAPRTRFEHPGWYGILHSLSNWIETSVQTMGLPMRESPAFGSLPTGQVNAMTIAVPNSADHLVLFEDQLFIFALLFSKALARALPVRRTPEGGLLYSVDKDEVADRIRAKKDVVERFADVVLAYSISGRPSNARQYYVESEYFALSDTIRESMECFVLGHEYGHVIGMHLGEAARSAGMLAADEVDEINYNWMQEHEADIYGTALTLQSIHRERRIEPAMCFIGVDTFFSAMDVMDKATSLLRSGDENATTLGSHPPSSQRREVTRRFLDRILDPEHARSAVELAESLQFAMEQLWSATRPLLMSAMERGATAAPRWSVRNSG</sequence>
<accession>A0ABQ1P730</accession>
<evidence type="ECO:0000313" key="2">
    <source>
        <dbReference type="Proteomes" id="UP000597761"/>
    </source>
</evidence>
<protein>
    <recommendedName>
        <fullName evidence="3">Peptidase M48 domain-containing protein</fullName>
    </recommendedName>
</protein>
<evidence type="ECO:0008006" key="3">
    <source>
        <dbReference type="Google" id="ProtNLM"/>
    </source>
</evidence>
<gene>
    <name evidence="1" type="ORF">GCM10011512_16380</name>
</gene>
<evidence type="ECO:0000313" key="1">
    <source>
        <dbReference type="EMBL" id="GGC90166.1"/>
    </source>
</evidence>
<name>A0ABQ1P730_9MICC</name>
<comment type="caution">
    <text evidence="1">The sequence shown here is derived from an EMBL/GenBank/DDBJ whole genome shotgun (WGS) entry which is preliminary data.</text>
</comment>
<dbReference type="EMBL" id="BMJI01000008">
    <property type="protein sequence ID" value="GGC90166.1"/>
    <property type="molecule type" value="Genomic_DNA"/>
</dbReference>
<reference evidence="2" key="1">
    <citation type="journal article" date="2019" name="Int. J. Syst. Evol. Microbiol.">
        <title>The Global Catalogue of Microorganisms (GCM) 10K type strain sequencing project: providing services to taxonomists for standard genome sequencing and annotation.</title>
        <authorList>
            <consortium name="The Broad Institute Genomics Platform"/>
            <consortium name="The Broad Institute Genome Sequencing Center for Infectious Disease"/>
            <person name="Wu L."/>
            <person name="Ma J."/>
        </authorList>
    </citation>
    <scope>NUCLEOTIDE SEQUENCE [LARGE SCALE GENOMIC DNA]</scope>
    <source>
        <strain evidence="2">CGMCC 1.15480</strain>
    </source>
</reference>